<comment type="caution">
    <text evidence="5">The sequence shown here is derived from an EMBL/GenBank/DDBJ whole genome shotgun (WGS) entry which is preliminary data.</text>
</comment>
<evidence type="ECO:0000313" key="5">
    <source>
        <dbReference type="EMBL" id="MFC6254262.1"/>
    </source>
</evidence>
<name>A0ABW1T9F3_9LACO</name>
<dbReference type="RefSeq" id="WP_137630274.1">
    <property type="nucleotide sequence ID" value="NZ_BJDO01000006.1"/>
</dbReference>
<evidence type="ECO:0000313" key="6">
    <source>
        <dbReference type="Proteomes" id="UP001596190"/>
    </source>
</evidence>
<dbReference type="InterPro" id="IPR020904">
    <property type="entry name" value="Sc_DH/Rdtase_CS"/>
</dbReference>
<reference evidence="6" key="1">
    <citation type="journal article" date="2019" name="Int. J. Syst. Evol. Microbiol.">
        <title>The Global Catalogue of Microorganisms (GCM) 10K type strain sequencing project: providing services to taxonomists for standard genome sequencing and annotation.</title>
        <authorList>
            <consortium name="The Broad Institute Genomics Platform"/>
            <consortium name="The Broad Institute Genome Sequencing Center for Infectious Disease"/>
            <person name="Wu L."/>
            <person name="Ma J."/>
        </authorList>
    </citation>
    <scope>NUCLEOTIDE SEQUENCE [LARGE SCALE GENOMIC DNA]</scope>
    <source>
        <strain evidence="6">CCM 8950</strain>
    </source>
</reference>
<comment type="similarity">
    <text evidence="1 3">Belongs to the short-chain dehydrogenases/reductases (SDR) family.</text>
</comment>
<dbReference type="CDD" id="cd05374">
    <property type="entry name" value="17beta-HSD-like_SDR_c"/>
    <property type="match status" value="1"/>
</dbReference>
<keyword evidence="2" id="KW-0560">Oxidoreductase</keyword>
<dbReference type="PRINTS" id="PR00081">
    <property type="entry name" value="GDHRDH"/>
</dbReference>
<dbReference type="InterPro" id="IPR002347">
    <property type="entry name" value="SDR_fam"/>
</dbReference>
<dbReference type="PANTHER" id="PTHR43976:SF16">
    <property type="entry name" value="SHORT-CHAIN DEHYDROGENASE_REDUCTASE FAMILY PROTEIN"/>
    <property type="match status" value="1"/>
</dbReference>
<dbReference type="Pfam" id="PF00106">
    <property type="entry name" value="adh_short"/>
    <property type="match status" value="1"/>
</dbReference>
<dbReference type="SMART" id="SM00822">
    <property type="entry name" value="PKS_KR"/>
    <property type="match status" value="1"/>
</dbReference>
<feature type="domain" description="Ketoreductase" evidence="4">
    <location>
        <begin position="4"/>
        <end position="190"/>
    </location>
</feature>
<proteinExistence type="inferred from homology"/>
<dbReference type="InterPro" id="IPR057326">
    <property type="entry name" value="KR_dom"/>
</dbReference>
<dbReference type="Gene3D" id="3.40.50.720">
    <property type="entry name" value="NAD(P)-binding Rossmann-like Domain"/>
    <property type="match status" value="1"/>
</dbReference>
<dbReference type="PROSITE" id="PS00061">
    <property type="entry name" value="ADH_SHORT"/>
    <property type="match status" value="1"/>
</dbReference>
<evidence type="ECO:0000259" key="4">
    <source>
        <dbReference type="SMART" id="SM00822"/>
    </source>
</evidence>
<protein>
    <submittedName>
        <fullName evidence="5">Oxidoreductase</fullName>
    </submittedName>
</protein>
<evidence type="ECO:0000256" key="1">
    <source>
        <dbReference type="ARBA" id="ARBA00006484"/>
    </source>
</evidence>
<accession>A0ABW1T9F3</accession>
<dbReference type="NCBIfam" id="NF004824">
    <property type="entry name" value="PRK06180.1"/>
    <property type="match status" value="1"/>
</dbReference>
<dbReference type="EMBL" id="JBHSSA010000050">
    <property type="protein sequence ID" value="MFC6254262.1"/>
    <property type="molecule type" value="Genomic_DNA"/>
</dbReference>
<evidence type="ECO:0000256" key="3">
    <source>
        <dbReference type="RuleBase" id="RU000363"/>
    </source>
</evidence>
<dbReference type="InterPro" id="IPR051911">
    <property type="entry name" value="SDR_oxidoreductase"/>
</dbReference>
<dbReference type="PRINTS" id="PR00080">
    <property type="entry name" value="SDRFAMILY"/>
</dbReference>
<keyword evidence="6" id="KW-1185">Reference proteome</keyword>
<sequence length="283" mass="31348">MANKTWLITGTSTGFGRSLATLLAQKADLNLVATARHTDQLDYLDQYDHGQIQKLPLDVTNRDEINQVVKQVNDRFGGIDVLINNAGLGYFGTFEESDRDAVQYMFNVNVWGLADMTRAVLPTMRKQRSGVVVNFSSIAGLHSFPTLSFYNGTKYAVEGMSESLAQEVKDLNIKVLLIEPSGFRTDWAGRSSQKTLPKTPDYQQFAESIDQSSAAAHHEAGDPNAAAEIIYDQVTNNYDQLPLRLPLGKFASDMAIDKYTKSLADFKQLRDISVSADQPEKKG</sequence>
<evidence type="ECO:0000256" key="2">
    <source>
        <dbReference type="ARBA" id="ARBA00023002"/>
    </source>
</evidence>
<organism evidence="5 6">
    <name type="scientific">Secundilactobacillus hailunensis</name>
    <dbReference type="NCBI Taxonomy" id="2559923"/>
    <lineage>
        <taxon>Bacteria</taxon>
        <taxon>Bacillati</taxon>
        <taxon>Bacillota</taxon>
        <taxon>Bacilli</taxon>
        <taxon>Lactobacillales</taxon>
        <taxon>Lactobacillaceae</taxon>
        <taxon>Secundilactobacillus</taxon>
    </lineage>
</organism>
<dbReference type="Proteomes" id="UP001596190">
    <property type="component" value="Unassembled WGS sequence"/>
</dbReference>
<dbReference type="PANTHER" id="PTHR43976">
    <property type="entry name" value="SHORT CHAIN DEHYDROGENASE"/>
    <property type="match status" value="1"/>
</dbReference>
<dbReference type="SUPFAM" id="SSF51735">
    <property type="entry name" value="NAD(P)-binding Rossmann-fold domains"/>
    <property type="match status" value="1"/>
</dbReference>
<gene>
    <name evidence="5" type="ORF">ACFP1H_06635</name>
</gene>
<dbReference type="InterPro" id="IPR036291">
    <property type="entry name" value="NAD(P)-bd_dom_sf"/>
</dbReference>